<evidence type="ECO:0008006" key="4">
    <source>
        <dbReference type="Google" id="ProtNLM"/>
    </source>
</evidence>
<feature type="compositionally biased region" description="Gly residues" evidence="1">
    <location>
        <begin position="352"/>
        <end position="364"/>
    </location>
</feature>
<dbReference type="RefSeq" id="WP_344260180.1">
    <property type="nucleotide sequence ID" value="NZ_BAAAMJ010000015.1"/>
</dbReference>
<name>A0ABP5ABK4_9ACTN</name>
<feature type="region of interest" description="Disordered" evidence="1">
    <location>
        <begin position="328"/>
        <end position="370"/>
    </location>
</feature>
<feature type="region of interest" description="Disordered" evidence="1">
    <location>
        <begin position="278"/>
        <end position="300"/>
    </location>
</feature>
<feature type="region of interest" description="Disordered" evidence="1">
    <location>
        <begin position="128"/>
        <end position="213"/>
    </location>
</feature>
<proteinExistence type="predicted"/>
<feature type="compositionally biased region" description="Basic and acidic residues" evidence="1">
    <location>
        <begin position="198"/>
        <end position="213"/>
    </location>
</feature>
<feature type="compositionally biased region" description="Low complexity" evidence="1">
    <location>
        <begin position="141"/>
        <end position="197"/>
    </location>
</feature>
<feature type="compositionally biased region" description="Pro residues" evidence="1">
    <location>
        <begin position="130"/>
        <end position="140"/>
    </location>
</feature>
<organism evidence="2 3">
    <name type="scientific">Streptomyces sodiiphilus</name>
    <dbReference type="NCBI Taxonomy" id="226217"/>
    <lineage>
        <taxon>Bacteria</taxon>
        <taxon>Bacillati</taxon>
        <taxon>Actinomycetota</taxon>
        <taxon>Actinomycetes</taxon>
        <taxon>Kitasatosporales</taxon>
        <taxon>Streptomycetaceae</taxon>
        <taxon>Streptomyces</taxon>
    </lineage>
</organism>
<comment type="caution">
    <text evidence="2">The sequence shown here is derived from an EMBL/GenBank/DDBJ whole genome shotgun (WGS) entry which is preliminary data.</text>
</comment>
<reference evidence="3" key="1">
    <citation type="journal article" date="2019" name="Int. J. Syst. Evol. Microbiol.">
        <title>The Global Catalogue of Microorganisms (GCM) 10K type strain sequencing project: providing services to taxonomists for standard genome sequencing and annotation.</title>
        <authorList>
            <consortium name="The Broad Institute Genomics Platform"/>
            <consortium name="The Broad Institute Genome Sequencing Center for Infectious Disease"/>
            <person name="Wu L."/>
            <person name="Ma J."/>
        </authorList>
    </citation>
    <scope>NUCLEOTIDE SEQUENCE [LARGE SCALE GENOMIC DNA]</scope>
    <source>
        <strain evidence="3">JCM 13581</strain>
    </source>
</reference>
<gene>
    <name evidence="2" type="ORF">GCM10009716_17980</name>
</gene>
<feature type="compositionally biased region" description="Low complexity" evidence="1">
    <location>
        <begin position="328"/>
        <end position="351"/>
    </location>
</feature>
<feature type="compositionally biased region" description="Low complexity" evidence="1">
    <location>
        <begin position="1"/>
        <end position="19"/>
    </location>
</feature>
<dbReference type="Proteomes" id="UP001501303">
    <property type="component" value="Unassembled WGS sequence"/>
</dbReference>
<accession>A0ABP5ABK4</accession>
<feature type="region of interest" description="Disordered" evidence="1">
    <location>
        <begin position="389"/>
        <end position="410"/>
    </location>
</feature>
<evidence type="ECO:0000256" key="1">
    <source>
        <dbReference type="SAM" id="MobiDB-lite"/>
    </source>
</evidence>
<sequence length="410" mass="42563">MATSHPSGAHPSSAHPLAPNGYGKRSAPGQEPRRPDDFAALHPRDAALAGYLDRLPDGADISIKTLAACLPYGQCALGTSLRRLSEAGHLRRVTERLPDAPRWVTRTYFTRTARDDAWWSAFLRGDVPAAPAPVPRPRPAAPGRARGARPPAPRAAAGDAPSGERQPAAVRPPSAARAAPAGAAGAGREPAARQAPPARRDVRASRDVPQRERSRAYTALARLGEADPRMALSAADCAALEELAEEWFRRGTDELRLRHALTAGLPPEVHSPRALAHRRLTDKLPPQPPPRDPSPPPRRMLECTVCRAPGRAEALPGGLCRACRGDAGPPTTGTAPSPDAATAPAILTPAGGPAGAGPADGAGHGAAATAGPVDAGAHIARIRAVLRAGRTGRRALTDRTAAQGRPPRGG</sequence>
<feature type="compositionally biased region" description="Pro residues" evidence="1">
    <location>
        <begin position="285"/>
        <end position="298"/>
    </location>
</feature>
<evidence type="ECO:0000313" key="2">
    <source>
        <dbReference type="EMBL" id="GAA1908442.1"/>
    </source>
</evidence>
<dbReference type="EMBL" id="BAAAMJ010000015">
    <property type="protein sequence ID" value="GAA1908442.1"/>
    <property type="molecule type" value="Genomic_DNA"/>
</dbReference>
<protein>
    <recommendedName>
        <fullName evidence="4">MarR family transcriptional regulator</fullName>
    </recommendedName>
</protein>
<evidence type="ECO:0000313" key="3">
    <source>
        <dbReference type="Proteomes" id="UP001501303"/>
    </source>
</evidence>
<keyword evidence="3" id="KW-1185">Reference proteome</keyword>
<feature type="region of interest" description="Disordered" evidence="1">
    <location>
        <begin position="1"/>
        <end position="38"/>
    </location>
</feature>